<feature type="region of interest" description="Disordered" evidence="1">
    <location>
        <begin position="274"/>
        <end position="295"/>
    </location>
</feature>
<dbReference type="AlphaFoldDB" id="A0A6J1E4M5"/>
<evidence type="ECO:0000313" key="2">
    <source>
        <dbReference type="Proteomes" id="UP000504603"/>
    </source>
</evidence>
<dbReference type="Proteomes" id="UP000504603">
    <property type="component" value="Unplaced"/>
</dbReference>
<reference evidence="3" key="1">
    <citation type="submission" date="2025-08" db="UniProtKB">
        <authorList>
            <consortium name="RefSeq"/>
        </authorList>
    </citation>
    <scope>IDENTIFICATION</scope>
    <source>
        <strain evidence="3">OHB3-1</strain>
    </source>
</reference>
<dbReference type="PANTHER" id="PTHR31110:SF2">
    <property type="entry name" value="PESTICIDAL CRYSTAL CRY8BA PROTEIN"/>
    <property type="match status" value="1"/>
</dbReference>
<dbReference type="OrthoDB" id="1896158at2759"/>
<dbReference type="PANTHER" id="PTHR31110">
    <property type="entry name" value="PESTICIDAL CRYSTAL CRY8BA PROTEIN"/>
    <property type="match status" value="1"/>
</dbReference>
<feature type="region of interest" description="Disordered" evidence="1">
    <location>
        <begin position="118"/>
        <end position="195"/>
    </location>
</feature>
<evidence type="ECO:0000256" key="1">
    <source>
        <dbReference type="SAM" id="MobiDB-lite"/>
    </source>
</evidence>
<feature type="compositionally biased region" description="Polar residues" evidence="1">
    <location>
        <begin position="121"/>
        <end position="139"/>
    </location>
</feature>
<dbReference type="KEGG" id="mcha:111026017"/>
<gene>
    <name evidence="3" type="primary">LOC111026017</name>
</gene>
<feature type="compositionally biased region" description="Low complexity" evidence="1">
    <location>
        <begin position="173"/>
        <end position="183"/>
    </location>
</feature>
<feature type="region of interest" description="Disordered" evidence="1">
    <location>
        <begin position="76"/>
        <end position="101"/>
    </location>
</feature>
<accession>A0A6J1E4M5</accession>
<dbReference type="RefSeq" id="XP_022159676.1">
    <property type="nucleotide sequence ID" value="XM_022303984.1"/>
</dbReference>
<name>A0A6J1E4M5_MOMCH</name>
<proteinExistence type="predicted"/>
<protein>
    <submittedName>
        <fullName evidence="3">Uncharacterized protein LOC111026017</fullName>
    </submittedName>
</protein>
<dbReference type="GeneID" id="111026017"/>
<evidence type="ECO:0000313" key="3">
    <source>
        <dbReference type="RefSeq" id="XP_022159676.1"/>
    </source>
</evidence>
<keyword evidence="2" id="KW-1185">Reference proteome</keyword>
<organism evidence="2 3">
    <name type="scientific">Momordica charantia</name>
    <name type="common">Bitter gourd</name>
    <name type="synonym">Balsam pear</name>
    <dbReference type="NCBI Taxonomy" id="3673"/>
    <lineage>
        <taxon>Eukaryota</taxon>
        <taxon>Viridiplantae</taxon>
        <taxon>Streptophyta</taxon>
        <taxon>Embryophyta</taxon>
        <taxon>Tracheophyta</taxon>
        <taxon>Spermatophyta</taxon>
        <taxon>Magnoliopsida</taxon>
        <taxon>eudicotyledons</taxon>
        <taxon>Gunneridae</taxon>
        <taxon>Pentapetalae</taxon>
        <taxon>rosids</taxon>
        <taxon>fabids</taxon>
        <taxon>Cucurbitales</taxon>
        <taxon>Cucurbitaceae</taxon>
        <taxon>Momordiceae</taxon>
        <taxon>Momordica</taxon>
    </lineage>
</organism>
<sequence length="1212" mass="135617">MFTEGLDKSALRWVRENDAGVCTSNMRSRADPITGIRAGTGGRGFGLPPPSKFRSGHLPASAIPVSRTIAVGVDDSASASENDMSTDSEEDVYGTRYSLDSSPQRNRVLNRYAYRYGNHLQGRSNNGSDFYSDVSSSRETLAGGRRQMPERMTSKNGRYPTRQNGYTEEDSSDSAASSEFSTTQVGGSINGAIPRNRASMASEGYSSSLPSRINVENAPKDLQNGRFSDEDDIPSAPPFCAPSQEIKQCAEKNEYVKADGTHDHRTASRVELQHGNKSSDQFVRPMNSEAAGSSGPARIPTYNASALGPWHAVIAYDACVRLCLHAWAMENMEAPMFLENECAVLRDAFGLRQVLLQSEDELLVKRTSELANEGAPTKPKKTIGKIKVQVRKVKMGLDPPTGCNILAIRPPVIKLDTLKYQFSSFQSAVVSGWHALHKVRVAPRVPPNSSLSRQSMAYVHASTQYIKQVSKVLKAGVTTLRNNSSSYEVVQETYSCLLRLKSLAEEDAVKMQAGSGETHVFFPDGLGDDLITEVQDSNGRHIGRALLQVAAIADNPADKLRWWSIYQEPEHELVGKIQLYVNYSASTDDNPKCGSVAETVAYDLVLEVAMKVQHFKQRNLVLSGSWKWLLTEFASYYGISEVYTRLRYLSYIMDVATPTADCLTLVYDLLMPVVMKGHDKSTLSHQENRILGETRDQLEQILALAFENYKSLDEAALSGLMEVYRPATGVAAPAIEPAVKLYTLLHDILSPEAQTSLCHYFQVAVKKRSRRHLSETDEFMGNNNEGSLVDTITMSSAYEKMKWVCLNIKEEIFSDIEIHNQNILPSFIDLPNLSASIYSTELCTRLRSFLIACPPTGPSPSVAELVIATADFQRDLARWNISPVKGGVDAKELFHLYILVWIQDKRLSLLETCKLDKVKWSGVRTQHSTTPFVDDMYDRLKETLSDYEIFICRWPEYTFVLEQAIADIEKAIVEALEKQYADVLSPLKENLAPKKFGLKYVQKLAKRSVSLYTVPDELGVLLNSMKRMLDVLRPKIEAQFKRWGSCIPEGGNIIPGERLSEVTVMLRAKFRNYLQAVVEKLAENTKLQSATKLKKILQDSKEVVIESEIRNRMQPLKDQLTSTINHLHTVFESHVFIALCRGYWDRMGRDILSFMENRKENRSWYRGSRIAVSVLDDTFASQMQQLLGNSLQVKDLEPPTSITEVRSMLCKD</sequence>